<name>A0A0L0FNI5_9EUKA</name>
<dbReference type="Proteomes" id="UP000054560">
    <property type="component" value="Unassembled WGS sequence"/>
</dbReference>
<proteinExistence type="predicted"/>
<gene>
    <name evidence="2" type="ORF">SARC_09201</name>
</gene>
<organism evidence="2 3">
    <name type="scientific">Sphaeroforma arctica JP610</name>
    <dbReference type="NCBI Taxonomy" id="667725"/>
    <lineage>
        <taxon>Eukaryota</taxon>
        <taxon>Ichthyosporea</taxon>
        <taxon>Ichthyophonida</taxon>
        <taxon>Sphaeroforma</taxon>
    </lineage>
</organism>
<feature type="region of interest" description="Disordered" evidence="1">
    <location>
        <begin position="1"/>
        <end position="62"/>
    </location>
</feature>
<protein>
    <submittedName>
        <fullName evidence="2">Uncharacterized protein</fullName>
    </submittedName>
</protein>
<reference evidence="2 3" key="1">
    <citation type="submission" date="2011-02" db="EMBL/GenBank/DDBJ databases">
        <title>The Genome Sequence of Sphaeroforma arctica JP610.</title>
        <authorList>
            <consortium name="The Broad Institute Genome Sequencing Platform"/>
            <person name="Russ C."/>
            <person name="Cuomo C."/>
            <person name="Young S.K."/>
            <person name="Zeng Q."/>
            <person name="Gargeya S."/>
            <person name="Alvarado L."/>
            <person name="Berlin A."/>
            <person name="Chapman S.B."/>
            <person name="Chen Z."/>
            <person name="Freedman E."/>
            <person name="Gellesch M."/>
            <person name="Goldberg J."/>
            <person name="Griggs A."/>
            <person name="Gujja S."/>
            <person name="Heilman E."/>
            <person name="Heiman D."/>
            <person name="Howarth C."/>
            <person name="Mehta T."/>
            <person name="Neiman D."/>
            <person name="Pearson M."/>
            <person name="Roberts A."/>
            <person name="Saif S."/>
            <person name="Shea T."/>
            <person name="Shenoy N."/>
            <person name="Sisk P."/>
            <person name="Stolte C."/>
            <person name="Sykes S."/>
            <person name="White J."/>
            <person name="Yandava C."/>
            <person name="Burger G."/>
            <person name="Gray M.W."/>
            <person name="Holland P.W.H."/>
            <person name="King N."/>
            <person name="Lang F.B.F."/>
            <person name="Roger A.J."/>
            <person name="Ruiz-Trillo I."/>
            <person name="Haas B."/>
            <person name="Nusbaum C."/>
            <person name="Birren B."/>
        </authorList>
    </citation>
    <scope>NUCLEOTIDE SEQUENCE [LARGE SCALE GENOMIC DNA]</scope>
    <source>
        <strain evidence="2 3">JP610</strain>
    </source>
</reference>
<keyword evidence="3" id="KW-1185">Reference proteome</keyword>
<dbReference type="RefSeq" id="XP_014152269.1">
    <property type="nucleotide sequence ID" value="XM_014296794.1"/>
</dbReference>
<evidence type="ECO:0000313" key="3">
    <source>
        <dbReference type="Proteomes" id="UP000054560"/>
    </source>
</evidence>
<evidence type="ECO:0000256" key="1">
    <source>
        <dbReference type="SAM" id="MobiDB-lite"/>
    </source>
</evidence>
<feature type="compositionally biased region" description="Polar residues" evidence="1">
    <location>
        <begin position="20"/>
        <end position="34"/>
    </location>
</feature>
<dbReference type="EMBL" id="KQ242503">
    <property type="protein sequence ID" value="KNC78367.1"/>
    <property type="molecule type" value="Genomic_DNA"/>
</dbReference>
<accession>A0A0L0FNI5</accession>
<feature type="compositionally biased region" description="Polar residues" evidence="1">
    <location>
        <begin position="1"/>
        <end position="13"/>
    </location>
</feature>
<dbReference type="AlphaFoldDB" id="A0A0L0FNI5"/>
<evidence type="ECO:0000313" key="2">
    <source>
        <dbReference type="EMBL" id="KNC78367.1"/>
    </source>
</evidence>
<sequence>MSQQNDEIFQNLPNEEEDSGFTSSDASATMPSLMSNRSSEAEEESRPDGHMNAPGNHPRVLR</sequence>
<dbReference type="GeneID" id="25909705"/>